<dbReference type="Pfam" id="PF00593">
    <property type="entry name" value="TonB_dep_Rec_b-barrel"/>
    <property type="match status" value="1"/>
</dbReference>
<evidence type="ECO:0000256" key="2">
    <source>
        <dbReference type="SAM" id="SignalP"/>
    </source>
</evidence>
<dbReference type="SUPFAM" id="SSF56935">
    <property type="entry name" value="Porins"/>
    <property type="match status" value="1"/>
</dbReference>
<keyword evidence="5" id="KW-0121">Carboxypeptidase</keyword>
<dbReference type="SUPFAM" id="SSF49464">
    <property type="entry name" value="Carboxypeptidase regulatory domain-like"/>
    <property type="match status" value="1"/>
</dbReference>
<dbReference type="RefSeq" id="WP_263037008.1">
    <property type="nucleotide sequence ID" value="NZ_JAOTPL010000003.1"/>
</dbReference>
<dbReference type="Pfam" id="PF07715">
    <property type="entry name" value="Plug"/>
    <property type="match status" value="1"/>
</dbReference>
<dbReference type="InterPro" id="IPR008969">
    <property type="entry name" value="CarboxyPept-like_regulatory"/>
</dbReference>
<keyword evidence="2" id="KW-0732">Signal</keyword>
<name>A0AAE3IK31_9BACT</name>
<keyword evidence="5" id="KW-0378">Hydrolase</keyword>
<feature type="domain" description="TonB-dependent receptor-like beta-barrel" evidence="3">
    <location>
        <begin position="481"/>
        <end position="876"/>
    </location>
</feature>
<dbReference type="GO" id="GO:0009279">
    <property type="term" value="C:cell outer membrane"/>
    <property type="evidence" value="ECO:0007669"/>
    <property type="project" value="UniProtKB-SubCell"/>
</dbReference>
<feature type="chain" id="PRO_5041906131" evidence="2">
    <location>
        <begin position="25"/>
        <end position="937"/>
    </location>
</feature>
<dbReference type="InterPro" id="IPR037066">
    <property type="entry name" value="Plug_dom_sf"/>
</dbReference>
<sequence>MKKIVSFSLALFLVFNFISSATIAQGLISGKVLNAQNSPVSGASVQVKGIKGGAVSDIDGNYKISLPANIKSVTLVFTAVGYQKKEVSEIVVNGSLLENVDVVMEESSGDNLAEVVVQATSRRRESTNAMIQFQKNTNAVAQVVSAEAIKRSPDRNTGEVLKRTPGASVQEGKFLIVRGLADRYNQAMLNGVLLSSTEPDRKTFSFDIFPSNMIDNIIINKTFVPELSGEWAGGLVQVNTKDIPSKGFLEVQVGTGFNTQTIGKDFAYYPGGKLDFLGFDDGTRALPNDFPSRAGFRALSDEQKLAWGKKVFADQWSYKNKTAPMNVSFQGSGGFNTRLFGKELGAIIGINYAKTNRILANNTRFYSVANNIPSLGMDYYNTKYNEDVNLGGLINLALKINNNNKITFKNLLSVIGNDYVNLRTGKDAELNSIEPENIRAREFSFKTNLLYNGQLLGEHSIGRQANPLKLKWYGAFANLHQNLPMQRRLVYRQPNNQGPYEFHGGGTKSQKSGSVLYSDLSDYIYNAGADITKQFRMFDLAQTVKAGYAYQYKDRLFNARPFSIYPPSGSSIDRTLSEDHFFAAQNFVSGVLEMEEFSTKQYGYAASNILHAPFIQFDNQLSHRLRAIWGVRYEYYDQLLKGYLNDDPTKVASVKGDFLPALNLVYKLNNLSNLRLAASQTVVRPEFRELSNFTFYDFDLGAIVMGNSILKRTKISNLDLRYELYPRAGELFTFGVFYKNFDSPIEQILNQSGVFTYSFNFNNAKGAKSYGAEFEFRKKLDMVEMLRNFTAFGNLSYINNKVTFEGSEIFERPMQGQSPYLVNLGLQFDLPDAGFSATTLFNQYGERIAYVGSSETGGIPNIYEKSRPLWDLILSKKVMKNKGEFKFTVSDILNRPALYYYDIKSDGGGYDPSNGDVIQVNRNNGTNYSLSFSYKIK</sequence>
<dbReference type="Proteomes" id="UP001209317">
    <property type="component" value="Unassembled WGS sequence"/>
</dbReference>
<evidence type="ECO:0000259" key="3">
    <source>
        <dbReference type="Pfam" id="PF00593"/>
    </source>
</evidence>
<evidence type="ECO:0000256" key="1">
    <source>
        <dbReference type="RuleBase" id="RU003357"/>
    </source>
</evidence>
<dbReference type="GO" id="GO:0004180">
    <property type="term" value="F:carboxypeptidase activity"/>
    <property type="evidence" value="ECO:0007669"/>
    <property type="project" value="UniProtKB-KW"/>
</dbReference>
<dbReference type="Gene3D" id="2.60.40.1120">
    <property type="entry name" value="Carboxypeptidase-like, regulatory domain"/>
    <property type="match status" value="1"/>
</dbReference>
<dbReference type="Gene3D" id="2.170.130.10">
    <property type="entry name" value="TonB-dependent receptor, plug domain"/>
    <property type="match status" value="1"/>
</dbReference>
<comment type="similarity">
    <text evidence="1">Belongs to the TonB-dependent receptor family.</text>
</comment>
<reference evidence="5" key="1">
    <citation type="submission" date="2022-10" db="EMBL/GenBank/DDBJ databases">
        <authorList>
            <person name="Kim H.S."/>
            <person name="Kim J.-S."/>
            <person name="Suh M.K."/>
            <person name="Eom M.K."/>
            <person name="Lee J.-S."/>
        </authorList>
    </citation>
    <scope>NUCLEOTIDE SEQUENCE</scope>
    <source>
        <strain evidence="5">LIP-5</strain>
    </source>
</reference>
<keyword evidence="1" id="KW-0798">TonB box</keyword>
<keyword evidence="5" id="KW-0645">Protease</keyword>
<keyword evidence="1" id="KW-0472">Membrane</keyword>
<gene>
    <name evidence="5" type="ORF">OD355_03215</name>
</gene>
<protein>
    <submittedName>
        <fullName evidence="5">Carboxypeptidase-like regulatory domain-containing protein</fullName>
    </submittedName>
</protein>
<accession>A0AAE3IK31</accession>
<keyword evidence="6" id="KW-1185">Reference proteome</keyword>
<feature type="signal peptide" evidence="2">
    <location>
        <begin position="1"/>
        <end position="24"/>
    </location>
</feature>
<dbReference type="Pfam" id="PF13715">
    <property type="entry name" value="CarbopepD_reg_2"/>
    <property type="match status" value="1"/>
</dbReference>
<comment type="caution">
    <text evidence="5">The sequence shown here is derived from an EMBL/GenBank/DDBJ whole genome shotgun (WGS) entry which is preliminary data.</text>
</comment>
<organism evidence="5 6">
    <name type="scientific">Haoranjiania flava</name>
    <dbReference type="NCBI Taxonomy" id="1856322"/>
    <lineage>
        <taxon>Bacteria</taxon>
        <taxon>Pseudomonadati</taxon>
        <taxon>Bacteroidota</taxon>
        <taxon>Chitinophagia</taxon>
        <taxon>Chitinophagales</taxon>
        <taxon>Chitinophagaceae</taxon>
        <taxon>Haoranjiania</taxon>
    </lineage>
</organism>
<feature type="domain" description="TonB-dependent receptor plug" evidence="4">
    <location>
        <begin position="135"/>
        <end position="221"/>
    </location>
</feature>
<dbReference type="PANTHER" id="PTHR40980">
    <property type="entry name" value="PLUG DOMAIN-CONTAINING PROTEIN"/>
    <property type="match status" value="1"/>
</dbReference>
<proteinExistence type="inferred from homology"/>
<dbReference type="EMBL" id="JAOTPL010000003">
    <property type="protein sequence ID" value="MCU7693520.1"/>
    <property type="molecule type" value="Genomic_DNA"/>
</dbReference>
<dbReference type="InterPro" id="IPR000531">
    <property type="entry name" value="Beta-barrel_TonB"/>
</dbReference>
<comment type="subcellular location">
    <subcellularLocation>
        <location evidence="1">Cell outer membrane</location>
    </subcellularLocation>
</comment>
<evidence type="ECO:0000259" key="4">
    <source>
        <dbReference type="Pfam" id="PF07715"/>
    </source>
</evidence>
<evidence type="ECO:0000313" key="5">
    <source>
        <dbReference type="EMBL" id="MCU7693520.1"/>
    </source>
</evidence>
<dbReference type="AlphaFoldDB" id="A0AAE3IK31"/>
<dbReference type="InterPro" id="IPR012910">
    <property type="entry name" value="Plug_dom"/>
</dbReference>
<dbReference type="PANTHER" id="PTHR40980:SF5">
    <property type="entry name" value="TONB-DEPENDENT RECEPTOR"/>
    <property type="match status" value="1"/>
</dbReference>
<evidence type="ECO:0000313" key="6">
    <source>
        <dbReference type="Proteomes" id="UP001209317"/>
    </source>
</evidence>